<name>A0A0S3RTX7_PHAAN</name>
<dbReference type="EMBL" id="AP015037">
    <property type="protein sequence ID" value="BAT84024.1"/>
    <property type="molecule type" value="Genomic_DNA"/>
</dbReference>
<gene>
    <name evidence="1" type="primary">Vigan.04G128600</name>
    <name evidence="1" type="ORF">VIGAN_04128600</name>
</gene>
<proteinExistence type="predicted"/>
<reference evidence="1 2" key="1">
    <citation type="journal article" date="2015" name="Sci. Rep.">
        <title>The power of single molecule real-time sequencing technology in the de novo assembly of a eukaryotic genome.</title>
        <authorList>
            <person name="Sakai H."/>
            <person name="Naito K."/>
            <person name="Ogiso-Tanaka E."/>
            <person name="Takahashi Y."/>
            <person name="Iseki K."/>
            <person name="Muto C."/>
            <person name="Satou K."/>
            <person name="Teruya K."/>
            <person name="Shiroma A."/>
            <person name="Shimoji M."/>
            <person name="Hirano T."/>
            <person name="Itoh T."/>
            <person name="Kaga A."/>
            <person name="Tomooka N."/>
        </authorList>
    </citation>
    <scope>NUCLEOTIDE SEQUENCE [LARGE SCALE GENOMIC DNA]</scope>
    <source>
        <strain evidence="2">cv. Shumari</strain>
    </source>
</reference>
<evidence type="ECO:0000313" key="1">
    <source>
        <dbReference type="EMBL" id="BAT84024.1"/>
    </source>
</evidence>
<protein>
    <submittedName>
        <fullName evidence="1">Uncharacterized protein</fullName>
    </submittedName>
</protein>
<accession>A0A0S3RTX7</accession>
<dbReference type="Proteomes" id="UP000291084">
    <property type="component" value="Chromosome 4"/>
</dbReference>
<sequence>MLKTCPQQYNLPKYGEQKKYLTANNPEFRRSIKFIHLDLESIYEACASELELTLLNIGVKGGTYIRAFLRISAT</sequence>
<keyword evidence="2" id="KW-1185">Reference proteome</keyword>
<evidence type="ECO:0000313" key="2">
    <source>
        <dbReference type="Proteomes" id="UP000291084"/>
    </source>
</evidence>
<feature type="non-terminal residue" evidence="1">
    <location>
        <position position="74"/>
    </location>
</feature>
<dbReference type="AlphaFoldDB" id="A0A0S3RTX7"/>
<organism evidence="1 2">
    <name type="scientific">Vigna angularis var. angularis</name>
    <dbReference type="NCBI Taxonomy" id="157739"/>
    <lineage>
        <taxon>Eukaryota</taxon>
        <taxon>Viridiplantae</taxon>
        <taxon>Streptophyta</taxon>
        <taxon>Embryophyta</taxon>
        <taxon>Tracheophyta</taxon>
        <taxon>Spermatophyta</taxon>
        <taxon>Magnoliopsida</taxon>
        <taxon>eudicotyledons</taxon>
        <taxon>Gunneridae</taxon>
        <taxon>Pentapetalae</taxon>
        <taxon>rosids</taxon>
        <taxon>fabids</taxon>
        <taxon>Fabales</taxon>
        <taxon>Fabaceae</taxon>
        <taxon>Papilionoideae</taxon>
        <taxon>50 kb inversion clade</taxon>
        <taxon>NPAAA clade</taxon>
        <taxon>indigoferoid/millettioid clade</taxon>
        <taxon>Phaseoleae</taxon>
        <taxon>Vigna</taxon>
    </lineage>
</organism>